<evidence type="ECO:0000313" key="2">
    <source>
        <dbReference type="Proteomes" id="UP000275846"/>
    </source>
</evidence>
<reference evidence="1 2" key="2">
    <citation type="submission" date="2018-11" db="EMBL/GenBank/DDBJ databases">
        <authorList>
            <consortium name="Pathogen Informatics"/>
        </authorList>
    </citation>
    <scope>NUCLEOTIDE SEQUENCE [LARGE SCALE GENOMIC DNA]</scope>
    <source>
        <strain evidence="1 2">NST_G2</strain>
    </source>
</reference>
<protein>
    <submittedName>
        <fullName evidence="3">BESS domain-containing protein</fullName>
    </submittedName>
</protein>
<organism evidence="3">
    <name type="scientific">Schistocephalus solidus</name>
    <name type="common">Tapeworm</name>
    <dbReference type="NCBI Taxonomy" id="70667"/>
    <lineage>
        <taxon>Eukaryota</taxon>
        <taxon>Metazoa</taxon>
        <taxon>Spiralia</taxon>
        <taxon>Lophotrochozoa</taxon>
        <taxon>Platyhelminthes</taxon>
        <taxon>Cestoda</taxon>
        <taxon>Eucestoda</taxon>
        <taxon>Diphyllobothriidea</taxon>
        <taxon>Diphyllobothriidae</taxon>
        <taxon>Schistocephalus</taxon>
    </lineage>
</organism>
<accession>A0A183TTX6</accession>
<evidence type="ECO:0000313" key="3">
    <source>
        <dbReference type="WBParaSite" id="SSLN_0002066501-mRNA-1"/>
    </source>
</evidence>
<reference evidence="3" key="1">
    <citation type="submission" date="2016-06" db="UniProtKB">
        <authorList>
            <consortium name="WormBaseParasite"/>
        </authorList>
    </citation>
    <scope>IDENTIFICATION</scope>
</reference>
<gene>
    <name evidence="1" type="ORF">SSLN_LOCUS19924</name>
</gene>
<dbReference type="AlphaFoldDB" id="A0A183TTX6"/>
<keyword evidence="2" id="KW-1185">Reference proteome</keyword>
<proteinExistence type="predicted"/>
<sequence>MFREVSKRTLRRRAQKGFLEDLRQIVENMWEMYPSDSSSSFWHLTSSSSSSYDDSDFEISSADKETSWMAMISDVAVKKSSSSPTIDEGTMVRETLG</sequence>
<name>A0A183TTX6_SCHSO</name>
<evidence type="ECO:0000313" key="1">
    <source>
        <dbReference type="EMBL" id="VDM06310.1"/>
    </source>
</evidence>
<dbReference type="WBParaSite" id="SSLN_0002066501-mRNA-1">
    <property type="protein sequence ID" value="SSLN_0002066501-mRNA-1"/>
    <property type="gene ID" value="SSLN_0002066501"/>
</dbReference>
<dbReference type="Proteomes" id="UP000275846">
    <property type="component" value="Unassembled WGS sequence"/>
</dbReference>
<dbReference type="EMBL" id="UYSU01050502">
    <property type="protein sequence ID" value="VDM06310.1"/>
    <property type="molecule type" value="Genomic_DNA"/>
</dbReference>